<sequence length="142" mass="16049">MSSDLASPKILIGSWSVRRKVIDYRGGGALTFIGNAIITEHAFEEHGQFQVAGNRLDSRRHYRLNMEDDFASVLFPDGSHFVRLTCQPSQSVSHSCGDDSYHGRFIVRGPDQWAEIWSVAGPRKRYRSITLYRRYTPSTAVG</sequence>
<evidence type="ECO:0000259" key="1">
    <source>
        <dbReference type="Pfam" id="PF19834"/>
    </source>
</evidence>
<dbReference type="Proteomes" id="UP000248925">
    <property type="component" value="Unassembled WGS sequence"/>
</dbReference>
<dbReference type="AlphaFoldDB" id="A0A2W4C0Y4"/>
<reference evidence="2 3" key="1">
    <citation type="journal article" date="2018" name="Sci. Rep.">
        <title>Rhizobium tumorigenes sp. nov., a novel plant tumorigenic bacterium isolated from cane gall tumors on thornless blackberry.</title>
        <authorList>
            <person name="Kuzmanovi N."/>
            <person name="Smalla K."/>
            <person name="Gronow S."/>
            <person name="PuBawska J."/>
        </authorList>
    </citation>
    <scope>NUCLEOTIDE SEQUENCE [LARGE SCALE GENOMIC DNA]</scope>
    <source>
        <strain evidence="2 3">CCBAU 85046</strain>
    </source>
</reference>
<accession>A0A2W4C0Y4</accession>
<evidence type="ECO:0000313" key="2">
    <source>
        <dbReference type="EMBL" id="PZM07362.1"/>
    </source>
</evidence>
<dbReference type="OrthoDB" id="7351979at2"/>
<dbReference type="Pfam" id="PF19834">
    <property type="entry name" value="DUF6314"/>
    <property type="match status" value="1"/>
</dbReference>
<gene>
    <name evidence="2" type="ORF">CPY51_31925</name>
</gene>
<dbReference type="InterPro" id="IPR045632">
    <property type="entry name" value="DUF6314"/>
</dbReference>
<proteinExistence type="predicted"/>
<evidence type="ECO:0000313" key="3">
    <source>
        <dbReference type="Proteomes" id="UP000248925"/>
    </source>
</evidence>
<name>A0A2W4C0Y4_9HYPH</name>
<keyword evidence="3" id="KW-1185">Reference proteome</keyword>
<dbReference type="RefSeq" id="WP_111164394.1">
    <property type="nucleotide sequence ID" value="NZ_PCDP01000084.1"/>
</dbReference>
<organism evidence="2 3">
    <name type="scientific">Rhizobium tubonense</name>
    <dbReference type="NCBI Taxonomy" id="484088"/>
    <lineage>
        <taxon>Bacteria</taxon>
        <taxon>Pseudomonadati</taxon>
        <taxon>Pseudomonadota</taxon>
        <taxon>Alphaproteobacteria</taxon>
        <taxon>Hyphomicrobiales</taxon>
        <taxon>Rhizobiaceae</taxon>
        <taxon>Rhizobium/Agrobacterium group</taxon>
        <taxon>Rhizobium</taxon>
    </lineage>
</organism>
<dbReference type="EMBL" id="PCDP01000084">
    <property type="protein sequence ID" value="PZM07362.1"/>
    <property type="molecule type" value="Genomic_DNA"/>
</dbReference>
<protein>
    <recommendedName>
        <fullName evidence="1">DUF6314 domain-containing protein</fullName>
    </recommendedName>
</protein>
<feature type="domain" description="DUF6314" evidence="1">
    <location>
        <begin position="11"/>
        <end position="134"/>
    </location>
</feature>
<comment type="caution">
    <text evidence="2">The sequence shown here is derived from an EMBL/GenBank/DDBJ whole genome shotgun (WGS) entry which is preliminary data.</text>
</comment>